<dbReference type="InterPro" id="IPR049552">
    <property type="entry name" value="PKS_DH_N"/>
</dbReference>
<evidence type="ECO:0000256" key="2">
    <source>
        <dbReference type="ARBA" id="ARBA00022553"/>
    </source>
</evidence>
<dbReference type="Gene3D" id="3.40.50.150">
    <property type="entry name" value="Vaccinia Virus protein VP39"/>
    <property type="match status" value="1"/>
</dbReference>
<evidence type="ECO:0000256" key="4">
    <source>
        <dbReference type="ARBA" id="ARBA00022603"/>
    </source>
</evidence>
<dbReference type="InterPro" id="IPR013217">
    <property type="entry name" value="Methyltransf_12"/>
</dbReference>
<keyword evidence="3" id="KW-0436">Ligase</keyword>
<dbReference type="Pfam" id="PF00501">
    <property type="entry name" value="AMP-binding"/>
    <property type="match status" value="1"/>
</dbReference>
<dbReference type="InterPro" id="IPR001227">
    <property type="entry name" value="Ac_transferase_dom_sf"/>
</dbReference>
<dbReference type="Pfam" id="PF08659">
    <property type="entry name" value="KR"/>
    <property type="match status" value="1"/>
</dbReference>
<feature type="coiled-coil region" evidence="11">
    <location>
        <begin position="506"/>
        <end position="533"/>
    </location>
</feature>
<feature type="domain" description="PKS/mFAS DH" evidence="15">
    <location>
        <begin position="933"/>
        <end position="1241"/>
    </location>
</feature>
<dbReference type="SMART" id="SM00825">
    <property type="entry name" value="PKS_KS"/>
    <property type="match status" value="1"/>
</dbReference>
<evidence type="ECO:0000256" key="5">
    <source>
        <dbReference type="ARBA" id="ARBA00022679"/>
    </source>
</evidence>
<keyword evidence="2" id="KW-0597">Phosphoprotein</keyword>
<dbReference type="InterPro" id="IPR013120">
    <property type="entry name" value="FAR_NAD-bd"/>
</dbReference>
<dbReference type="InterPro" id="IPR016036">
    <property type="entry name" value="Malonyl_transacylase_ACP-bd"/>
</dbReference>
<dbReference type="PROSITE" id="PS00455">
    <property type="entry name" value="AMP_BINDING"/>
    <property type="match status" value="1"/>
</dbReference>
<dbReference type="InterPro" id="IPR042104">
    <property type="entry name" value="PKS_dehydratase_sf"/>
</dbReference>
<dbReference type="SUPFAM" id="SSF47336">
    <property type="entry name" value="ACP-like"/>
    <property type="match status" value="2"/>
</dbReference>
<dbReference type="CDD" id="cd02440">
    <property type="entry name" value="AdoMet_MTases"/>
    <property type="match status" value="1"/>
</dbReference>
<feature type="region of interest" description="Disordered" evidence="12">
    <location>
        <begin position="2486"/>
        <end position="2507"/>
    </location>
</feature>
<dbReference type="InterPro" id="IPR014031">
    <property type="entry name" value="Ketoacyl_synth_C"/>
</dbReference>
<dbReference type="PANTHER" id="PTHR43775">
    <property type="entry name" value="FATTY ACID SYNTHASE"/>
    <property type="match status" value="1"/>
</dbReference>
<dbReference type="InterPro" id="IPR049900">
    <property type="entry name" value="PKS_mFAS_DH"/>
</dbReference>
<dbReference type="PROSITE" id="PS52019">
    <property type="entry name" value="PKS_MFAS_DH"/>
    <property type="match status" value="1"/>
</dbReference>
<organism evidence="16 17">
    <name type="scientific">Amniculicola lignicola CBS 123094</name>
    <dbReference type="NCBI Taxonomy" id="1392246"/>
    <lineage>
        <taxon>Eukaryota</taxon>
        <taxon>Fungi</taxon>
        <taxon>Dikarya</taxon>
        <taxon>Ascomycota</taxon>
        <taxon>Pezizomycotina</taxon>
        <taxon>Dothideomycetes</taxon>
        <taxon>Pleosporomycetidae</taxon>
        <taxon>Pleosporales</taxon>
        <taxon>Amniculicolaceae</taxon>
        <taxon>Amniculicola</taxon>
    </lineage>
</organism>
<dbReference type="Pfam" id="PF00698">
    <property type="entry name" value="Acyl_transf_1"/>
    <property type="match status" value="1"/>
</dbReference>
<dbReference type="GO" id="GO:0032259">
    <property type="term" value="P:methylation"/>
    <property type="evidence" value="ECO:0007669"/>
    <property type="project" value="UniProtKB-KW"/>
</dbReference>
<dbReference type="PROSITE" id="PS00012">
    <property type="entry name" value="PHOSPHOPANTETHEINE"/>
    <property type="match status" value="1"/>
</dbReference>
<dbReference type="GO" id="GO:0016874">
    <property type="term" value="F:ligase activity"/>
    <property type="evidence" value="ECO:0007669"/>
    <property type="project" value="UniProtKB-KW"/>
</dbReference>
<dbReference type="InterPro" id="IPR001242">
    <property type="entry name" value="Condensation_dom"/>
</dbReference>
<dbReference type="InterPro" id="IPR009081">
    <property type="entry name" value="PP-bd_ACP"/>
</dbReference>
<dbReference type="InterPro" id="IPR042099">
    <property type="entry name" value="ANL_N_sf"/>
</dbReference>
<dbReference type="SUPFAM" id="SSF53335">
    <property type="entry name" value="S-adenosyl-L-methionine-dependent methyltransferases"/>
    <property type="match status" value="1"/>
</dbReference>
<keyword evidence="6" id="KW-0677">Repeat</keyword>
<dbReference type="Pfam" id="PF07993">
    <property type="entry name" value="NAD_binding_4"/>
    <property type="match status" value="1"/>
</dbReference>
<evidence type="ECO:0000256" key="6">
    <source>
        <dbReference type="ARBA" id="ARBA00022737"/>
    </source>
</evidence>
<dbReference type="InterPro" id="IPR010071">
    <property type="entry name" value="AA_adenyl_dom"/>
</dbReference>
<dbReference type="SUPFAM" id="SSF56801">
    <property type="entry name" value="Acetyl-CoA synthetase-like"/>
    <property type="match status" value="1"/>
</dbReference>
<sequence>MDYQQSEPIAIVGSGCRFPGAANSPAALWQLLESPRDILTEIPKERFDVRGWYHKDGDHHGTSNVLHSYTLEEDLTKFDANFFGISAGEAESIDPQQRLLLETVYEALEAGGHTIQSLRGSDTAVYVGVMGGDHETSLLRDANSLPTYFATGTSRAILSNRISYFFDWRGPSMTIDTACSSSMIAVHNAVQALRSNDSRVAIACGSTLLLGPEMYVAESNMHMLSPTGRSRMWDADADGYARGDGIATVVLKKLSDALADGDHVECIIRETGINQDGRTQGITVPSSEAQAALIRRTYARAGLDLANPADRPQFFEAHGTGTKAGDPKEAAAIHSAFGGRLDSDPLCVGSIKTVIGHTEGAAGIAGLLKASLSLQAGVIPPNLLFNRLNPSIEPFIQGLQVPTHAKPWPALPKDAVRRASVNSFGFGGANSHAILESYQAQVDNASSALVVPATPFVFSAASNTSLVCSLQAHLDYLKTNPVNMRDLAWTLQQRRSTFSHKIAFSAPDVESLIRNIELRLEEYEDNKSDANIGVRSSSTPPKVLGVFTGQGAQWPAMGAELIRSSEFVRRRLQELDGALATLPAADRPTWKIADQLLLDAKSSCITEAAFSQPLCTAVQVVLVDLLRSAGIMPSSVVGHSSGEIGAAYAANFINARDAIRIAYYRGLYAKLAGGSTGQKGAMLAVGTSLEDATEVIELDAFVGRIAVAAHNSPASVTLSGDADAILEVKTVFEEEKKFARLLKVDTAYHSHHMLACGDAYVKALRACKVEVNRNRDTSVTWYSSVTGGEVMEPTTLLQDLYWRDNMVNRVSFYEAVTAAAQAEKPTLAIEIGPHAALKGPTQQNIAETGLNLPYTGFMCRGLNDVEAFADGLGYMWTQFGPEAVDFAAFERLFLDAPQAKLATGLPSYQWDQKTHWQESRIARRMRSRSDPFHELLGVPHVDNTELERRWSNVLKISEVPWLTGHKLQGEPVFPAAGYASMAFEAAKSIIGNRPIKLIELRDLVIGKAITFGGESDPAAETLVTLTNITPSKSNLKTRSAKFSVYSAAIKSARDLEVNASGTINVIFGEPSMSVLPPIQLDDSNMTETDSERFYTSLSTIGYEYSDSFRTMANLKRKLNQATALISSFDYGDESERLMVHPALLDVAFQSAILAYSAPDDGRLWSLHVPTSFECIRVNPELCATLTSHSIQLPVRAQLLAPEANAVDSIRGNLDILSADKQHAMIQVQGAAVVPVSMATVSDDRTVFSYNKLGVAAPDGELALGELKPSTNDMELGTVRERLAFFYYRKWIHELTEADWTKSEWHFQRLRDSINWTFSLVDAGKHPYIQSKWRNDTQTQIDALFEAHADSVDCRLVRTVGETLPSAVRRQSTMIEHMMKDGLLDEFYKYGLGFQVYNESLGRMVSQFTHIYPRANIFEVGAGTGGATKFVLETIGNTFSTYTYTDISSGYFEKAAEAFSDWKDKLIFRSFDTERTPESQDFQEGTYDLIIASNVLHATESMERTLKNVRRLLKPGGYLMLLEITNNKLAAFTSMFGGVSGWWAGCEDGRPYAPTMPLEAWNTVLRQSGFCGVDSTTPNRDQLAWPFSVISAQAVDNRVNYLRKPLNRLSNAAQISHLTIIGGKSLEVAKIAEDIADIAGLRCQSVESFADLISAQSSAVPGQTVICLSDLEDPMFKSLTPEKMDALKIMLEHSQTLLWVGRDSRDRPYQQAMVGFLRCIIHEMPDLSVQHLDIASGLNGVSTLIMEVALRLHTVSQWEASDALDQQLLYTKETELMFQLGSLYVPRMLPDPTRNDRINSQRRSVAKHASLKSDVISISETGSGLPVLKDVPFFSKGNEGKFAMKTCVSTLSALGITAGLYLFASVGLEISTSNAVIALSSSNSNKSYPVVTIPTDIREDPADLLSVIAAELLAARMLSTVVVGAKVLVHEPGTGSLGSSLAQALRRQASAKKFEVIFSTSRADDDPSWLRLSPWMHGHNIKRLLPTGVTNFLDLATDDESKEVSALIQQALPGVQYTGSKDLWRATSSGLFQDQEKLISLLKNAATAAGQHVASHKPTELSLSQVTDVKTPLHPATLVDWTAEDTAPVIVDTIDATLLFSANKSYLMVGLTGQIVYAMDVTNKANVIQVVNDIQASYPPIMGVANAAMVLKDTLFSQMSYEQMTDVLRPKIDGTNWLDEIFYDTPLDFFVCFSSTSSVGGVFGQSNYAAACSYMTSLVRQRRARGLAGSAFDIGRVAGIGYIERASQVVQEQFEKYSYMPLSETDLHQMFAETIFAGIPEMNLEPVISTGIERVPADRKHLPPWILYPRLSHFLIDTQATNTVADSKQTVQPAREQLIEATTAEQVLSIITTCFAAKLQIVLQLTDEEMDMNVPLVEIGIDSLVAVEVRSWFLKELQTDMPVLKILGGGTVSDLAEQASKKLPAELVPMLGDTATPSITKAEKEKPGQRPLMHQEVSFVATSASKTEKIASLERPTLQHALSFAGTATTTDTHSRAESVSTPPSSVGGNSSFLDLGAITESKELREFRVLRTEPMSLSQSRFWLLDLFLEDRTASNVAFQYQLNGNLEADKLAQALELVAMRHESLRTFFVNDVSQPDMAVQSVSDTNHVKLEYRTINHVDEAAQEYEIHKRHDFDLGKPQLLRMTLLTLNTMTHYLLVAYHHIIMDGISLQVLLSDLETAYNSTPLGPSPMQFPTFSVNQSKALQAGEMDSELEYWKGVFHDSPAVLPLLPMAIRSSRAPISAFKSNEVSRRVNPAVGQKVKAVARMCRSTNFHVYLTVFRILLARLADAADLTIGIADANRTDDDTTRTIGLFLNLLPLRFKPDEAKTFAASVTETRNQAYTALANSKLPFDIMLQEFHHVERSSTHAPFFQAFFDYKVGVKQISRFGNCQMNMQQNNTGETNYDINITVVEDDQGPGIIFETQATIYDRHATTLLLESYINLLDAFVNAPTMRTGEPSLYSQAQIQRALDMGKGPDLLSQWPATLTSRVEQVARQNKDAVAVRDGNGTSISYGALMSRSQAIAATLQKAGVDPGSKVIVFQQPSVDWIVSLLAIWRIGCIYVPMDVTNPLSRLAAIVETCQPSVILTDATTSPNASSLCATNALTLNVSNVPAYASAIVPDLSRRAQAAVIIYTSGSTGTPKGIMVKHEGLRNYIEGSIRMYGMETPQTTLQQSALSFDISLEQIFTGLATGGSVFMCPLSQRGDPLEITKVMRDEHITYSQATPSEYLMWLQYGMSTLRQCSDWKYAIAGGERLTNTVAKQFAALNLSDVRLINSYGPAEISCGSSFHEIDYRQGGQGDIPIGSQYPNYSAYVVDRDLKPLPIGIAGEIVIGGAGVAAGYANNAALTSTQFVPNPFASPAYVANGWSKMYRTGDYGHFRQDGSLVFRHRISSDLQVKIRGLRIELGDIESNIVRAGNGAILEAIVTIHGEDSDFLVAHVVFDTKRDIADKDAFLQNVLQGLPVPRYMVPAMAIPIEHLPLNNHSKVDRKAVKALPLPEHIATPTLSSELTDTETQLFRLWQDVLSTPVTNISITPATSFFSVGGNSLLIVRLQTRIRKEFSVVVSVFELMNSSTLGEMACKIEESVGVETIDWERETAVPFVAIPTPVEPYTAPRNQPKVVVLTGATGFLGRHLLSRLENDLNISKIHCVAVRDKPVASSPKVSVHHGDLSEPMLGLSQPEFEDLSLTADVIIHLGAVRSFWDNYHALRQTNVQSIRELVKLAAGRRVPIHFISSSGVLPTTTAYAPIGDSVAHNQPATDGSNGYVASKWAGERILEKANADFNIPVSIHRFVAGGPEPPRDAVTPVMQWLAQHSEMHKIKPDTAGWRGHIDLLKMDEAIEALCESLVGDSPRARFLHHESHVRLRECDMEAFVGERKGRADLEEMELLDWFGRIKDDGFEYFLSSHMASFQAGDQNGGDTVRKLLNSRNPTRIAVLVRSKSPLYLHSQDEVVEAACSALDIPIHDGHSTLLVIEKWDNPDILAFDIFHAAYDPSTAHHVANLPVVLIDYGK</sequence>
<proteinExistence type="inferred from homology"/>
<gene>
    <name evidence="16" type="ORF">P154DRAFT_574692</name>
</gene>
<dbReference type="SUPFAM" id="SSF55048">
    <property type="entry name" value="Probable ACP-binding domain of malonyl-CoA ACP transacylase"/>
    <property type="match status" value="1"/>
</dbReference>
<dbReference type="Pfam" id="PF08242">
    <property type="entry name" value="Methyltransf_12"/>
    <property type="match status" value="1"/>
</dbReference>
<dbReference type="NCBIfam" id="TIGR01733">
    <property type="entry name" value="AA-adenyl-dom"/>
    <property type="match status" value="1"/>
</dbReference>
<dbReference type="InterPro" id="IPR036291">
    <property type="entry name" value="NAD(P)-bd_dom_sf"/>
</dbReference>
<feature type="domain" description="Carrier" evidence="13">
    <location>
        <begin position="2348"/>
        <end position="2422"/>
    </location>
</feature>
<keyword evidence="1" id="KW-0596">Phosphopantetheine</keyword>
<evidence type="ECO:0000313" key="17">
    <source>
        <dbReference type="Proteomes" id="UP000799779"/>
    </source>
</evidence>
<dbReference type="CDD" id="cd19532">
    <property type="entry name" value="C_PKS-NRPS"/>
    <property type="match status" value="1"/>
</dbReference>
<evidence type="ECO:0000256" key="10">
    <source>
        <dbReference type="PROSITE-ProRule" id="PRU01363"/>
    </source>
</evidence>
<dbReference type="InterPro" id="IPR036736">
    <property type="entry name" value="ACP-like_sf"/>
</dbReference>
<dbReference type="Gene3D" id="3.40.366.10">
    <property type="entry name" value="Malonyl-Coenzyme A Acyl Carrier Protein, domain 2"/>
    <property type="match status" value="1"/>
</dbReference>
<dbReference type="PROSITE" id="PS52004">
    <property type="entry name" value="KS3_2"/>
    <property type="match status" value="1"/>
</dbReference>
<dbReference type="SMART" id="SM00823">
    <property type="entry name" value="PKS_PP"/>
    <property type="match status" value="2"/>
</dbReference>
<dbReference type="CDD" id="cd00833">
    <property type="entry name" value="PKS"/>
    <property type="match status" value="1"/>
</dbReference>
<comment type="similarity">
    <text evidence="9">Belongs to the NRP synthetase family.</text>
</comment>
<dbReference type="Gene3D" id="3.30.559.10">
    <property type="entry name" value="Chloramphenicol acetyltransferase-like domain"/>
    <property type="match status" value="1"/>
</dbReference>
<dbReference type="GO" id="GO:0004312">
    <property type="term" value="F:fatty acid synthase activity"/>
    <property type="evidence" value="ECO:0007669"/>
    <property type="project" value="TreeGrafter"/>
</dbReference>
<dbReference type="SUPFAM" id="SSF52777">
    <property type="entry name" value="CoA-dependent acyltransferases"/>
    <property type="match status" value="2"/>
</dbReference>
<dbReference type="SMART" id="SM00826">
    <property type="entry name" value="PKS_DH"/>
    <property type="match status" value="1"/>
</dbReference>
<evidence type="ECO:0000256" key="9">
    <source>
        <dbReference type="ARBA" id="ARBA00029454"/>
    </source>
</evidence>
<keyword evidence="4" id="KW-0489">Methyltransferase</keyword>
<dbReference type="InterPro" id="IPR057326">
    <property type="entry name" value="KR_dom"/>
</dbReference>
<dbReference type="InterPro" id="IPR020807">
    <property type="entry name" value="PKS_DH"/>
</dbReference>
<dbReference type="Pfam" id="PF21089">
    <property type="entry name" value="PKS_DH_N"/>
    <property type="match status" value="1"/>
</dbReference>
<dbReference type="EMBL" id="ML977581">
    <property type="protein sequence ID" value="KAF2001690.1"/>
    <property type="molecule type" value="Genomic_DNA"/>
</dbReference>
<evidence type="ECO:0000256" key="3">
    <source>
        <dbReference type="ARBA" id="ARBA00022598"/>
    </source>
</evidence>
<dbReference type="SMART" id="SM00822">
    <property type="entry name" value="PKS_KR"/>
    <property type="match status" value="1"/>
</dbReference>
<evidence type="ECO:0000259" key="13">
    <source>
        <dbReference type="PROSITE" id="PS50075"/>
    </source>
</evidence>
<dbReference type="Pfam" id="PF00109">
    <property type="entry name" value="ketoacyl-synt"/>
    <property type="match status" value="1"/>
</dbReference>
<feature type="active site" description="Proton acceptor; for dehydratase activity" evidence="10">
    <location>
        <position position="965"/>
    </location>
</feature>
<dbReference type="FunFam" id="3.40.47.10:FF:000019">
    <property type="entry name" value="Polyketide synthase type I"/>
    <property type="match status" value="1"/>
</dbReference>
<dbReference type="PROSITE" id="PS00606">
    <property type="entry name" value="KS3_1"/>
    <property type="match status" value="1"/>
</dbReference>
<dbReference type="InterPro" id="IPR016039">
    <property type="entry name" value="Thiolase-like"/>
</dbReference>
<dbReference type="Pfam" id="PF02801">
    <property type="entry name" value="Ketoacyl-synt_C"/>
    <property type="match status" value="1"/>
</dbReference>
<dbReference type="CDD" id="cd05930">
    <property type="entry name" value="A_NRPS"/>
    <property type="match status" value="1"/>
</dbReference>
<evidence type="ECO:0000256" key="8">
    <source>
        <dbReference type="ARBA" id="ARBA00029443"/>
    </source>
</evidence>
<feature type="active site" description="Proton donor; for dehydratase activity" evidence="10">
    <location>
        <position position="1145"/>
    </location>
</feature>
<dbReference type="Gene3D" id="3.40.50.12780">
    <property type="entry name" value="N-terminal domain of ligase-like"/>
    <property type="match status" value="1"/>
</dbReference>
<dbReference type="SMART" id="SM00827">
    <property type="entry name" value="PKS_AT"/>
    <property type="match status" value="1"/>
</dbReference>
<evidence type="ECO:0000259" key="15">
    <source>
        <dbReference type="PROSITE" id="PS52019"/>
    </source>
</evidence>
<keyword evidence="5" id="KW-0808">Transferase</keyword>
<dbReference type="InterPro" id="IPR014030">
    <property type="entry name" value="Ketoacyl_synth_N"/>
</dbReference>
<comment type="similarity">
    <text evidence="8">In the C-terminal section; belongs to the NRP synthetase family.</text>
</comment>
<evidence type="ECO:0000259" key="14">
    <source>
        <dbReference type="PROSITE" id="PS52004"/>
    </source>
</evidence>
<feature type="region of interest" description="C-terminal hotdog fold" evidence="10">
    <location>
        <begin position="1085"/>
        <end position="1241"/>
    </location>
</feature>
<evidence type="ECO:0000256" key="11">
    <source>
        <dbReference type="SAM" id="Coils"/>
    </source>
</evidence>
<evidence type="ECO:0000256" key="7">
    <source>
        <dbReference type="ARBA" id="ARBA00023268"/>
    </source>
</evidence>
<dbReference type="InterPro" id="IPR018201">
    <property type="entry name" value="Ketoacyl_synth_AS"/>
</dbReference>
<keyword evidence="11" id="KW-0175">Coiled coil</keyword>
<dbReference type="Gene3D" id="3.10.129.110">
    <property type="entry name" value="Polyketide synthase dehydratase"/>
    <property type="match status" value="1"/>
</dbReference>
<dbReference type="SUPFAM" id="SSF52151">
    <property type="entry name" value="FabD/lysophospholipase-like"/>
    <property type="match status" value="1"/>
</dbReference>
<dbReference type="GO" id="GO:0009403">
    <property type="term" value="P:toxin biosynthetic process"/>
    <property type="evidence" value="ECO:0007669"/>
    <property type="project" value="UniProtKB-ARBA"/>
</dbReference>
<dbReference type="InterPro" id="IPR020845">
    <property type="entry name" value="AMP-binding_CS"/>
</dbReference>
<dbReference type="GO" id="GO:0004315">
    <property type="term" value="F:3-oxoacyl-[acyl-carrier-protein] synthase activity"/>
    <property type="evidence" value="ECO:0007669"/>
    <property type="project" value="InterPro"/>
</dbReference>
<dbReference type="InterPro" id="IPR050091">
    <property type="entry name" value="PKS_NRPS_Biosynth_Enz"/>
</dbReference>
<dbReference type="PANTHER" id="PTHR43775:SF20">
    <property type="entry name" value="HYBRID PKS-NRPS SYNTHETASE APDA"/>
    <property type="match status" value="1"/>
</dbReference>
<dbReference type="SUPFAM" id="SSF53901">
    <property type="entry name" value="Thiolase-like"/>
    <property type="match status" value="1"/>
</dbReference>
<dbReference type="GO" id="GO:0006633">
    <property type="term" value="P:fatty acid biosynthetic process"/>
    <property type="evidence" value="ECO:0007669"/>
    <property type="project" value="InterPro"/>
</dbReference>
<dbReference type="InterPro" id="IPR023213">
    <property type="entry name" value="CAT-like_dom_sf"/>
</dbReference>
<keyword evidence="7" id="KW-0511">Multifunctional enzyme</keyword>
<dbReference type="InterPro" id="IPR045851">
    <property type="entry name" value="AMP-bd_C_sf"/>
</dbReference>
<dbReference type="InterPro" id="IPR020806">
    <property type="entry name" value="PKS_PP-bd"/>
</dbReference>
<dbReference type="GO" id="GO:0008168">
    <property type="term" value="F:methyltransferase activity"/>
    <property type="evidence" value="ECO:0007669"/>
    <property type="project" value="UniProtKB-KW"/>
</dbReference>
<dbReference type="InterPro" id="IPR014043">
    <property type="entry name" value="Acyl_transferase_dom"/>
</dbReference>
<dbReference type="InterPro" id="IPR049551">
    <property type="entry name" value="PKS_DH_C"/>
</dbReference>
<dbReference type="Pfam" id="PF14765">
    <property type="entry name" value="PS-DH"/>
    <property type="match status" value="1"/>
</dbReference>
<dbReference type="Gene3D" id="3.30.300.30">
    <property type="match status" value="1"/>
</dbReference>
<dbReference type="SUPFAM" id="SSF51735">
    <property type="entry name" value="NAD(P)-binding Rossmann-fold domains"/>
    <property type="match status" value="2"/>
</dbReference>
<reference evidence="16" key="1">
    <citation type="journal article" date="2020" name="Stud. Mycol.">
        <title>101 Dothideomycetes genomes: a test case for predicting lifestyles and emergence of pathogens.</title>
        <authorList>
            <person name="Haridas S."/>
            <person name="Albert R."/>
            <person name="Binder M."/>
            <person name="Bloem J."/>
            <person name="Labutti K."/>
            <person name="Salamov A."/>
            <person name="Andreopoulos B."/>
            <person name="Baker S."/>
            <person name="Barry K."/>
            <person name="Bills G."/>
            <person name="Bluhm B."/>
            <person name="Cannon C."/>
            <person name="Castanera R."/>
            <person name="Culley D."/>
            <person name="Daum C."/>
            <person name="Ezra D."/>
            <person name="Gonzalez J."/>
            <person name="Henrissat B."/>
            <person name="Kuo A."/>
            <person name="Liang C."/>
            <person name="Lipzen A."/>
            <person name="Lutzoni F."/>
            <person name="Magnuson J."/>
            <person name="Mondo S."/>
            <person name="Nolan M."/>
            <person name="Ohm R."/>
            <person name="Pangilinan J."/>
            <person name="Park H.-J."/>
            <person name="Ramirez L."/>
            <person name="Alfaro M."/>
            <person name="Sun H."/>
            <person name="Tritt A."/>
            <person name="Yoshinaga Y."/>
            <person name="Zwiers L.-H."/>
            <person name="Turgeon B."/>
            <person name="Goodwin S."/>
            <person name="Spatafora J."/>
            <person name="Crous P."/>
            <person name="Grigoriev I."/>
        </authorList>
    </citation>
    <scope>NUCLEOTIDE SEQUENCE</scope>
    <source>
        <strain evidence="16">CBS 123094</strain>
    </source>
</reference>
<dbReference type="GO" id="GO:0031177">
    <property type="term" value="F:phosphopantetheine binding"/>
    <property type="evidence" value="ECO:0007669"/>
    <property type="project" value="InterPro"/>
</dbReference>
<dbReference type="InterPro" id="IPR013968">
    <property type="entry name" value="PKS_KR"/>
</dbReference>
<evidence type="ECO:0000256" key="1">
    <source>
        <dbReference type="ARBA" id="ARBA00022450"/>
    </source>
</evidence>
<dbReference type="Gene3D" id="3.40.47.10">
    <property type="match status" value="1"/>
</dbReference>
<dbReference type="Pfam" id="PF00668">
    <property type="entry name" value="Condensation"/>
    <property type="match status" value="1"/>
</dbReference>
<dbReference type="InterPro" id="IPR000873">
    <property type="entry name" value="AMP-dep_synth/lig_dom"/>
</dbReference>
<name>A0A6A5WIF9_9PLEO</name>
<evidence type="ECO:0000313" key="16">
    <source>
        <dbReference type="EMBL" id="KAF2001690.1"/>
    </source>
</evidence>
<evidence type="ECO:0000256" key="12">
    <source>
        <dbReference type="SAM" id="MobiDB-lite"/>
    </source>
</evidence>
<feature type="region of interest" description="N-terminal hotdog fold" evidence="10">
    <location>
        <begin position="933"/>
        <end position="1070"/>
    </location>
</feature>
<protein>
    <submittedName>
        <fullName evidence="16">Putative lovastatin nonaketide synthase</fullName>
    </submittedName>
</protein>
<dbReference type="InterPro" id="IPR020841">
    <property type="entry name" value="PKS_Beta-ketoAc_synthase_dom"/>
</dbReference>
<feature type="domain" description="Ketosynthase family 3 (KS3)" evidence="14">
    <location>
        <begin position="6"/>
        <end position="437"/>
    </location>
</feature>
<dbReference type="Gene3D" id="1.10.1200.10">
    <property type="entry name" value="ACP-like"/>
    <property type="match status" value="2"/>
</dbReference>
<dbReference type="PROSITE" id="PS50075">
    <property type="entry name" value="CARRIER"/>
    <property type="match status" value="2"/>
</dbReference>
<dbReference type="Pfam" id="PF16197">
    <property type="entry name" value="KAsynt_C_assoc"/>
    <property type="match status" value="1"/>
</dbReference>
<dbReference type="InterPro" id="IPR029063">
    <property type="entry name" value="SAM-dependent_MTases_sf"/>
</dbReference>
<dbReference type="InterPro" id="IPR016035">
    <property type="entry name" value="Acyl_Trfase/lysoPLipase"/>
</dbReference>
<feature type="domain" description="Carrier" evidence="13">
    <location>
        <begin position="3511"/>
        <end position="3590"/>
    </location>
</feature>
<dbReference type="Pfam" id="PF00550">
    <property type="entry name" value="PP-binding"/>
    <property type="match status" value="2"/>
</dbReference>
<accession>A0A6A5WIF9</accession>
<dbReference type="InterPro" id="IPR006162">
    <property type="entry name" value="Ppantetheine_attach_site"/>
</dbReference>
<dbReference type="InterPro" id="IPR032821">
    <property type="entry name" value="PKS_assoc"/>
</dbReference>
<dbReference type="OrthoDB" id="329835at2759"/>
<dbReference type="Gene3D" id="3.30.559.30">
    <property type="entry name" value="Nonribosomal peptide synthetase, condensation domain"/>
    <property type="match status" value="1"/>
</dbReference>
<dbReference type="Gene3D" id="3.40.50.720">
    <property type="entry name" value="NAD(P)-binding Rossmann-like Domain"/>
    <property type="match status" value="2"/>
</dbReference>
<dbReference type="Proteomes" id="UP000799779">
    <property type="component" value="Unassembled WGS sequence"/>
</dbReference>
<keyword evidence="17" id="KW-1185">Reference proteome</keyword>